<dbReference type="SUPFAM" id="SSF55846">
    <property type="entry name" value="N-acetylmuramoyl-L-alanine amidase-like"/>
    <property type="match status" value="1"/>
</dbReference>
<dbReference type="RefSeq" id="WP_137099407.1">
    <property type="nucleotide sequence ID" value="NZ_CP039865.1"/>
</dbReference>
<evidence type="ECO:0000313" key="9">
    <source>
        <dbReference type="Proteomes" id="UP000298588"/>
    </source>
</evidence>
<dbReference type="InterPro" id="IPR002477">
    <property type="entry name" value="Peptidoglycan-bd-like"/>
</dbReference>
<evidence type="ECO:0000313" key="8">
    <source>
        <dbReference type="EMBL" id="QCK86075.1"/>
    </source>
</evidence>
<dbReference type="InterPro" id="IPR036505">
    <property type="entry name" value="Amidase/PGRP_sf"/>
</dbReference>
<accession>A0A4D7QGL6</accession>
<comment type="similarity">
    <text evidence="2">Belongs to the N-acetylmuramoyl-L-alanine amidase 2 family.</text>
</comment>
<keyword evidence="4" id="KW-0378">Hydrolase</keyword>
<sequence>MSDHCDDHHHEDEGQLGRPDSELVGALSASPNHDGRKGSGVDTLIIHYTGMQDGLAALHRLCDPNPPRVSAHYVVFEDGEIVQCVAEARRAWHAGAGSWGGREDVNTRSIGIEIVNPGHEFGYRPFPDAQIDAVVALTADILTRHAIPRANVLAHADIAPTRKTDPGELFPWSRLVAVGAGLWVPAAPLQPGPSFGPGEEGPPIQAIQALFAMLGYGIQVTGVYDPLTEAVVTAFQRHWRQDLVSGIADASTLKTLRDLLASR</sequence>
<dbReference type="InterPro" id="IPR036366">
    <property type="entry name" value="PGBDSf"/>
</dbReference>
<dbReference type="Proteomes" id="UP000298588">
    <property type="component" value="Chromosome"/>
</dbReference>
<comment type="catalytic activity">
    <reaction evidence="1">
        <text>Hydrolyzes the link between N-acetylmuramoyl residues and L-amino acid residues in certain cell-wall glycopeptides.</text>
        <dbReference type="EC" id="3.5.1.28"/>
    </reaction>
</comment>
<proteinExistence type="inferred from homology"/>
<dbReference type="PANTHER" id="PTHR30417:SF1">
    <property type="entry name" value="N-ACETYLMURAMOYL-L-ALANINE AMIDASE AMID"/>
    <property type="match status" value="1"/>
</dbReference>
<feature type="domain" description="N-acetylmuramoyl-L-alanine amidase" evidence="7">
    <location>
        <begin position="30"/>
        <end position="167"/>
    </location>
</feature>
<dbReference type="GO" id="GO:0071555">
    <property type="term" value="P:cell wall organization"/>
    <property type="evidence" value="ECO:0007669"/>
    <property type="project" value="UniProtKB-KW"/>
</dbReference>
<evidence type="ECO:0000256" key="6">
    <source>
        <dbReference type="SAM" id="MobiDB-lite"/>
    </source>
</evidence>
<dbReference type="OrthoDB" id="9794842at2"/>
<dbReference type="GO" id="GO:0019867">
    <property type="term" value="C:outer membrane"/>
    <property type="evidence" value="ECO:0007669"/>
    <property type="project" value="TreeGrafter"/>
</dbReference>
<dbReference type="Pfam" id="PF01510">
    <property type="entry name" value="Amidase_2"/>
    <property type="match status" value="1"/>
</dbReference>
<dbReference type="InterPro" id="IPR051206">
    <property type="entry name" value="NAMLAA_amidase_2"/>
</dbReference>
<organism evidence="8 9">
    <name type="scientific">Phreatobacter aquaticus</name>
    <dbReference type="NCBI Taxonomy" id="2570229"/>
    <lineage>
        <taxon>Bacteria</taxon>
        <taxon>Pseudomonadati</taxon>
        <taxon>Pseudomonadota</taxon>
        <taxon>Alphaproteobacteria</taxon>
        <taxon>Hyphomicrobiales</taxon>
        <taxon>Phreatobacteraceae</taxon>
        <taxon>Phreatobacter</taxon>
    </lineage>
</organism>
<gene>
    <name evidence="8" type="ORF">E8L99_10070</name>
</gene>
<name>A0A4D7QGL6_9HYPH</name>
<dbReference type="KEGG" id="paqt:E8L99_10070"/>
<reference evidence="8 9" key="1">
    <citation type="submission" date="2019-04" db="EMBL/GenBank/DDBJ databases">
        <title>Phreatobacter aquaticus sp. nov.</title>
        <authorList>
            <person name="Choi A."/>
            <person name="Baek K."/>
        </authorList>
    </citation>
    <scope>NUCLEOTIDE SEQUENCE [LARGE SCALE GENOMIC DNA]</scope>
    <source>
        <strain evidence="8 9">NMCR1094</strain>
    </source>
</reference>
<dbReference type="GO" id="GO:0009254">
    <property type="term" value="P:peptidoglycan turnover"/>
    <property type="evidence" value="ECO:0007669"/>
    <property type="project" value="TreeGrafter"/>
</dbReference>
<evidence type="ECO:0000256" key="2">
    <source>
        <dbReference type="ARBA" id="ARBA00007553"/>
    </source>
</evidence>
<dbReference type="EMBL" id="CP039865">
    <property type="protein sequence ID" value="QCK86075.1"/>
    <property type="molecule type" value="Genomic_DNA"/>
</dbReference>
<dbReference type="AlphaFoldDB" id="A0A4D7QGL6"/>
<dbReference type="GO" id="GO:0008745">
    <property type="term" value="F:N-acetylmuramoyl-L-alanine amidase activity"/>
    <property type="evidence" value="ECO:0007669"/>
    <property type="project" value="UniProtKB-EC"/>
</dbReference>
<evidence type="ECO:0000259" key="7">
    <source>
        <dbReference type="SMART" id="SM00644"/>
    </source>
</evidence>
<dbReference type="PANTHER" id="PTHR30417">
    <property type="entry name" value="N-ACETYLMURAMOYL-L-ALANINE AMIDASE AMID"/>
    <property type="match status" value="1"/>
</dbReference>
<dbReference type="CDD" id="cd06583">
    <property type="entry name" value="PGRP"/>
    <property type="match status" value="1"/>
</dbReference>
<dbReference type="SMART" id="SM00644">
    <property type="entry name" value="Ami_2"/>
    <property type="match status" value="1"/>
</dbReference>
<keyword evidence="5" id="KW-0961">Cell wall biogenesis/degradation</keyword>
<dbReference type="SUPFAM" id="SSF47090">
    <property type="entry name" value="PGBD-like"/>
    <property type="match status" value="1"/>
</dbReference>
<protein>
    <recommendedName>
        <fullName evidence="3">N-acetylmuramoyl-L-alanine amidase</fullName>
        <ecNumber evidence="3">3.5.1.28</ecNumber>
    </recommendedName>
</protein>
<evidence type="ECO:0000256" key="3">
    <source>
        <dbReference type="ARBA" id="ARBA00011901"/>
    </source>
</evidence>
<feature type="region of interest" description="Disordered" evidence="6">
    <location>
        <begin position="1"/>
        <end position="38"/>
    </location>
</feature>
<feature type="compositionally biased region" description="Basic and acidic residues" evidence="6">
    <location>
        <begin position="1"/>
        <end position="21"/>
    </location>
</feature>
<dbReference type="Gene3D" id="3.40.80.10">
    <property type="entry name" value="Peptidoglycan recognition protein-like"/>
    <property type="match status" value="1"/>
</dbReference>
<evidence type="ECO:0000256" key="5">
    <source>
        <dbReference type="ARBA" id="ARBA00023316"/>
    </source>
</evidence>
<dbReference type="EC" id="3.5.1.28" evidence="3"/>
<evidence type="ECO:0000256" key="4">
    <source>
        <dbReference type="ARBA" id="ARBA00022801"/>
    </source>
</evidence>
<dbReference type="Gene3D" id="1.10.101.10">
    <property type="entry name" value="PGBD-like superfamily/PGBD"/>
    <property type="match status" value="1"/>
</dbReference>
<keyword evidence="9" id="KW-1185">Reference proteome</keyword>
<dbReference type="InterPro" id="IPR002502">
    <property type="entry name" value="Amidase_domain"/>
</dbReference>
<dbReference type="GO" id="GO:0009253">
    <property type="term" value="P:peptidoglycan catabolic process"/>
    <property type="evidence" value="ECO:0007669"/>
    <property type="project" value="InterPro"/>
</dbReference>
<evidence type="ECO:0000256" key="1">
    <source>
        <dbReference type="ARBA" id="ARBA00001561"/>
    </source>
</evidence>
<dbReference type="Pfam" id="PF01471">
    <property type="entry name" value="PG_binding_1"/>
    <property type="match status" value="1"/>
</dbReference>
<dbReference type="InterPro" id="IPR036365">
    <property type="entry name" value="PGBD-like_sf"/>
</dbReference>